<proteinExistence type="predicted"/>
<accession>A0A4Q9KGA3</accession>
<comment type="caution">
    <text evidence="3">The sequence shown here is derived from an EMBL/GenBank/DDBJ whole genome shotgun (WGS) entry which is preliminary data.</text>
</comment>
<organism evidence="3 4">
    <name type="scientific">Propioniciclava sinopodophylli</name>
    <dbReference type="NCBI Taxonomy" id="1837344"/>
    <lineage>
        <taxon>Bacteria</taxon>
        <taxon>Bacillati</taxon>
        <taxon>Actinomycetota</taxon>
        <taxon>Actinomycetes</taxon>
        <taxon>Propionibacteriales</taxon>
        <taxon>Propionibacteriaceae</taxon>
        <taxon>Propioniciclava</taxon>
    </lineage>
</organism>
<evidence type="ECO:0000259" key="2">
    <source>
        <dbReference type="Pfam" id="PF09992"/>
    </source>
</evidence>
<feature type="transmembrane region" description="Helical" evidence="1">
    <location>
        <begin position="17"/>
        <end position="37"/>
    </location>
</feature>
<evidence type="ECO:0000313" key="3">
    <source>
        <dbReference type="EMBL" id="TBT86682.1"/>
    </source>
</evidence>
<keyword evidence="1" id="KW-0472">Membrane</keyword>
<evidence type="ECO:0000313" key="4">
    <source>
        <dbReference type="Proteomes" id="UP000292373"/>
    </source>
</evidence>
<keyword evidence="1" id="KW-0812">Transmembrane</keyword>
<reference evidence="3 4" key="1">
    <citation type="submission" date="2019-01" db="EMBL/GenBank/DDBJ databases">
        <title>Lactibacter flavus gen. nov., sp. nov., a novel bacterium of the family Propionibacteriaceae isolated from raw milk and dairy products.</title>
        <authorList>
            <person name="Huptas C."/>
            <person name="Wenning M."/>
            <person name="Breitenwieser F."/>
            <person name="Doll E."/>
            <person name="Von Neubeck M."/>
            <person name="Busse H.-J."/>
            <person name="Scherer S."/>
        </authorList>
    </citation>
    <scope>NUCLEOTIDE SEQUENCE [LARGE SCALE GENOMIC DNA]</scope>
    <source>
        <strain evidence="3 4">KCTC 33808</strain>
    </source>
</reference>
<dbReference type="EMBL" id="SDMQ01000003">
    <property type="protein sequence ID" value="TBT86682.1"/>
    <property type="molecule type" value="Genomic_DNA"/>
</dbReference>
<dbReference type="PANTHER" id="PTHR40446:SF2">
    <property type="entry name" value="N-ACETYLGLUCOSAMINE-1-PHOSPHODIESTER ALPHA-N-ACETYLGLUCOSAMINIDASE"/>
    <property type="match status" value="1"/>
</dbReference>
<dbReference type="AlphaFoldDB" id="A0A4Q9KGA3"/>
<feature type="domain" description="Phosphodiester glycosidase" evidence="2">
    <location>
        <begin position="133"/>
        <end position="314"/>
    </location>
</feature>
<gene>
    <name evidence="3" type="ORF">ET989_05075</name>
</gene>
<evidence type="ECO:0000256" key="1">
    <source>
        <dbReference type="SAM" id="Phobius"/>
    </source>
</evidence>
<dbReference type="Proteomes" id="UP000292373">
    <property type="component" value="Unassembled WGS sequence"/>
</dbReference>
<keyword evidence="4" id="KW-1185">Reference proteome</keyword>
<keyword evidence="3" id="KW-0378">Hydrolase</keyword>
<keyword evidence="1" id="KW-1133">Transmembrane helix</keyword>
<dbReference type="PANTHER" id="PTHR40446">
    <property type="entry name" value="N-ACETYLGLUCOSAMINE-1-PHOSPHODIESTER ALPHA-N-ACETYLGLUCOSAMINIDASE"/>
    <property type="match status" value="1"/>
</dbReference>
<dbReference type="InterPro" id="IPR018711">
    <property type="entry name" value="NAGPA"/>
</dbReference>
<dbReference type="InterPro" id="IPR006311">
    <property type="entry name" value="TAT_signal"/>
</dbReference>
<dbReference type="RefSeq" id="WP_131167465.1">
    <property type="nucleotide sequence ID" value="NZ_SDMQ01000003.1"/>
</dbReference>
<dbReference type="PROSITE" id="PS51318">
    <property type="entry name" value="TAT"/>
    <property type="match status" value="1"/>
</dbReference>
<dbReference type="Pfam" id="PF09992">
    <property type="entry name" value="NAGPA"/>
    <property type="match status" value="1"/>
</dbReference>
<sequence>MDDITTLQQRPRFSRRGFIGGAAALVMTGGGTAAWALDRFVVEHAEVTDTSALWSSTTTSSSSSSGTVNGTIWSSDAGTISITAHTSGSGSSASAWYVADLQLADASYLRTAFAEDTYGENIIEYPSVMASDNKAIWALNGDYYGFRDTGIVVRNGVAFRDAGVRQGLALFSDGRLALYDETTTTAAVLVSQGVWQTWSFGPGLVDDGRALSGLDSVEVDTNPGNHSIQGNQPRTGFGMIEPNHFVGIAFDGRSSGYSQGVSLTAFADLFVDLGAQVAYNLDGGGSTDMVFNDALVNKPLGTGKERGTSDILYVAR</sequence>
<dbReference type="OrthoDB" id="9809781at2"/>
<dbReference type="GO" id="GO:0016798">
    <property type="term" value="F:hydrolase activity, acting on glycosyl bonds"/>
    <property type="evidence" value="ECO:0007669"/>
    <property type="project" value="UniProtKB-KW"/>
</dbReference>
<keyword evidence="3" id="KW-0326">Glycosidase</keyword>
<name>A0A4Q9KGA3_9ACTN</name>
<protein>
    <submittedName>
        <fullName evidence="3">Phosphodiester glycosidase family protein</fullName>
    </submittedName>
</protein>